<feature type="transmembrane region" description="Helical" evidence="7">
    <location>
        <begin position="281"/>
        <end position="300"/>
    </location>
</feature>
<feature type="transmembrane region" description="Helical" evidence="7">
    <location>
        <begin position="306"/>
        <end position="325"/>
    </location>
</feature>
<feature type="domain" description="Major facilitator superfamily (MFS) profile" evidence="8">
    <location>
        <begin position="18"/>
        <end position="397"/>
    </location>
</feature>
<evidence type="ECO:0000259" key="8">
    <source>
        <dbReference type="PROSITE" id="PS50850"/>
    </source>
</evidence>
<dbReference type="eggNOG" id="COG0477">
    <property type="taxonomic scope" value="Bacteria"/>
</dbReference>
<keyword evidence="5 7" id="KW-1133">Transmembrane helix</keyword>
<feature type="transmembrane region" description="Helical" evidence="7">
    <location>
        <begin position="371"/>
        <end position="391"/>
    </location>
</feature>
<reference evidence="9 10" key="2">
    <citation type="journal article" date="2010" name="Stand. Genomic Sci.">
        <title>Complete genome sequence of Nakamurella multipartita type strain (Y-104).</title>
        <authorList>
            <person name="Tice H."/>
            <person name="Mayilraj S."/>
            <person name="Sims D."/>
            <person name="Lapidus A."/>
            <person name="Nolan M."/>
            <person name="Lucas S."/>
            <person name="Glavina Del Rio T."/>
            <person name="Copeland A."/>
            <person name="Cheng J.F."/>
            <person name="Meincke L."/>
            <person name="Bruce D."/>
            <person name="Goodwin L."/>
            <person name="Pitluck S."/>
            <person name="Ivanova N."/>
            <person name="Mavromatis K."/>
            <person name="Ovchinnikova G."/>
            <person name="Pati A."/>
            <person name="Chen A."/>
            <person name="Palaniappan K."/>
            <person name="Land M."/>
            <person name="Hauser L."/>
            <person name="Chang Y.J."/>
            <person name="Jeffries C.D."/>
            <person name="Detter J.C."/>
            <person name="Brettin T."/>
            <person name="Rohde M."/>
            <person name="Goker M."/>
            <person name="Bristow J."/>
            <person name="Eisen J.A."/>
            <person name="Markowitz V."/>
            <person name="Hugenholtz P."/>
            <person name="Kyrpides N.C."/>
            <person name="Klenk H.P."/>
            <person name="Chen F."/>
        </authorList>
    </citation>
    <scope>NUCLEOTIDE SEQUENCE [LARGE SCALE GENOMIC DNA]</scope>
    <source>
        <strain evidence="10">ATCC 700099 / DSM 44233 / CIP 104796 / JCM 9543 / NBRC 105858 / Y-104</strain>
    </source>
</reference>
<dbReference type="EMBL" id="CP001737">
    <property type="protein sequence ID" value="ACV80128.1"/>
    <property type="molecule type" value="Genomic_DNA"/>
</dbReference>
<feature type="transmembrane region" description="Helical" evidence="7">
    <location>
        <begin position="346"/>
        <end position="365"/>
    </location>
</feature>
<evidence type="ECO:0000256" key="5">
    <source>
        <dbReference type="ARBA" id="ARBA00022989"/>
    </source>
</evidence>
<keyword evidence="2" id="KW-0813">Transport</keyword>
<feature type="transmembrane region" description="Helical" evidence="7">
    <location>
        <begin position="254"/>
        <end position="274"/>
    </location>
</feature>
<keyword evidence="6 7" id="KW-0472">Membrane</keyword>
<evidence type="ECO:0000256" key="2">
    <source>
        <dbReference type="ARBA" id="ARBA00022448"/>
    </source>
</evidence>
<feature type="transmembrane region" description="Helical" evidence="7">
    <location>
        <begin position="220"/>
        <end position="242"/>
    </location>
</feature>
<sequence length="398" mass="39304">MPSDPARRPVDRRRPGAGLSAVLALLLATGWAANHFAALLPVLRTSQNLSAALVAGLYGLYAVGLLPGLLLGGSASDRFGRRAVAVPGALLAAIGTLILLFWHDPTGLVVGRLVVGAGAGATFSAGTAWAADLGGAAGVTRAGVFLTLGFATGPVVSGVLAEFAPAPLVVPFVLSAVLSVAAVAAAALVPGRPPHPPPHAVSTAGRTPWVPDRRRSAGTALAWALPVAPWVFAGATVGVVTLPSRLPAGSGGPLLAGIAAGVVLGTGVVVQTIARRRNVGPGAGVLGAVAAAAGLVLAAIGGAQPGLVLVAVAFLLLGTGYGLCLRAGLLDLERWAPPAARGSLTGVFYLATYSGFAVPVVLAALDPVAGPTVPLLVLGALAALVAVLRWLRIVGERA</sequence>
<name>C8XGC6_NAKMY</name>
<organism evidence="9 10">
    <name type="scientific">Nakamurella multipartita (strain ATCC 700099 / DSM 44233 / CIP 104796 / JCM 9543 / NBRC 105858 / Y-104)</name>
    <name type="common">Microsphaera multipartita</name>
    <dbReference type="NCBI Taxonomy" id="479431"/>
    <lineage>
        <taxon>Bacteria</taxon>
        <taxon>Bacillati</taxon>
        <taxon>Actinomycetota</taxon>
        <taxon>Actinomycetes</taxon>
        <taxon>Nakamurellales</taxon>
        <taxon>Nakamurellaceae</taxon>
        <taxon>Nakamurella</taxon>
    </lineage>
</organism>
<dbReference type="RefSeq" id="WP_015748955.1">
    <property type="nucleotide sequence ID" value="NC_013235.1"/>
</dbReference>
<feature type="transmembrane region" description="Helical" evidence="7">
    <location>
        <begin position="109"/>
        <end position="131"/>
    </location>
</feature>
<feature type="transmembrane region" description="Helical" evidence="7">
    <location>
        <begin position="169"/>
        <end position="189"/>
    </location>
</feature>
<gene>
    <name evidence="9" type="ordered locus">Namu_3831</name>
</gene>
<evidence type="ECO:0000256" key="1">
    <source>
        <dbReference type="ARBA" id="ARBA00004651"/>
    </source>
</evidence>
<protein>
    <submittedName>
        <fullName evidence="9">Major facilitator superfamily MFS_1</fullName>
    </submittedName>
</protein>
<dbReference type="STRING" id="479431.Namu_3831"/>
<feature type="transmembrane region" description="Helical" evidence="7">
    <location>
        <begin position="143"/>
        <end position="163"/>
    </location>
</feature>
<dbReference type="InterPro" id="IPR020846">
    <property type="entry name" value="MFS_dom"/>
</dbReference>
<comment type="subcellular location">
    <subcellularLocation>
        <location evidence="1">Cell membrane</location>
        <topology evidence="1">Multi-pass membrane protein</topology>
    </subcellularLocation>
</comment>
<feature type="transmembrane region" description="Helical" evidence="7">
    <location>
        <begin position="83"/>
        <end position="103"/>
    </location>
</feature>
<dbReference type="SUPFAM" id="SSF103473">
    <property type="entry name" value="MFS general substrate transporter"/>
    <property type="match status" value="1"/>
</dbReference>
<dbReference type="KEGG" id="nml:Namu_3831"/>
<dbReference type="GO" id="GO:0022857">
    <property type="term" value="F:transmembrane transporter activity"/>
    <property type="evidence" value="ECO:0007669"/>
    <property type="project" value="InterPro"/>
</dbReference>
<dbReference type="HOGENOM" id="CLU_038683_1_0_11"/>
<dbReference type="Gene3D" id="1.20.1250.20">
    <property type="entry name" value="MFS general substrate transporter like domains"/>
    <property type="match status" value="1"/>
</dbReference>
<evidence type="ECO:0000256" key="4">
    <source>
        <dbReference type="ARBA" id="ARBA00022692"/>
    </source>
</evidence>
<dbReference type="InterPro" id="IPR011701">
    <property type="entry name" value="MFS"/>
</dbReference>
<dbReference type="Proteomes" id="UP000002218">
    <property type="component" value="Chromosome"/>
</dbReference>
<dbReference type="InParanoid" id="C8XGC6"/>
<dbReference type="InterPro" id="IPR036259">
    <property type="entry name" value="MFS_trans_sf"/>
</dbReference>
<keyword evidence="4 7" id="KW-0812">Transmembrane</keyword>
<evidence type="ECO:0000256" key="6">
    <source>
        <dbReference type="ARBA" id="ARBA00023136"/>
    </source>
</evidence>
<evidence type="ECO:0000313" key="10">
    <source>
        <dbReference type="Proteomes" id="UP000002218"/>
    </source>
</evidence>
<proteinExistence type="predicted"/>
<dbReference type="GO" id="GO:0005886">
    <property type="term" value="C:plasma membrane"/>
    <property type="evidence" value="ECO:0007669"/>
    <property type="project" value="UniProtKB-SubCell"/>
</dbReference>
<evidence type="ECO:0000256" key="7">
    <source>
        <dbReference type="SAM" id="Phobius"/>
    </source>
</evidence>
<keyword evidence="10" id="KW-1185">Reference proteome</keyword>
<keyword evidence="3" id="KW-1003">Cell membrane</keyword>
<dbReference type="PROSITE" id="PS50850">
    <property type="entry name" value="MFS"/>
    <property type="match status" value="1"/>
</dbReference>
<accession>C8XGC6</accession>
<dbReference type="PANTHER" id="PTHR23517">
    <property type="entry name" value="RESISTANCE PROTEIN MDTM, PUTATIVE-RELATED-RELATED"/>
    <property type="match status" value="1"/>
</dbReference>
<evidence type="ECO:0000256" key="3">
    <source>
        <dbReference type="ARBA" id="ARBA00022475"/>
    </source>
</evidence>
<dbReference type="PANTHER" id="PTHR23517:SF3">
    <property type="entry name" value="INTEGRAL MEMBRANE TRANSPORT PROTEIN"/>
    <property type="match status" value="1"/>
</dbReference>
<dbReference type="Pfam" id="PF07690">
    <property type="entry name" value="MFS_1"/>
    <property type="match status" value="1"/>
</dbReference>
<dbReference type="InterPro" id="IPR050171">
    <property type="entry name" value="MFS_Transporters"/>
</dbReference>
<dbReference type="AlphaFoldDB" id="C8XGC6"/>
<evidence type="ECO:0000313" key="9">
    <source>
        <dbReference type="EMBL" id="ACV80128.1"/>
    </source>
</evidence>
<feature type="transmembrane region" description="Helical" evidence="7">
    <location>
        <begin position="48"/>
        <end position="71"/>
    </location>
</feature>
<reference evidence="10" key="1">
    <citation type="submission" date="2009-09" db="EMBL/GenBank/DDBJ databases">
        <title>The complete genome of Nakamurella multipartita DSM 44233.</title>
        <authorList>
            <consortium name="US DOE Joint Genome Institute (JGI-PGF)"/>
            <person name="Lucas S."/>
            <person name="Copeland A."/>
            <person name="Lapidus A."/>
            <person name="Glavina del Rio T."/>
            <person name="Dalin E."/>
            <person name="Tice H."/>
            <person name="Bruce D."/>
            <person name="Goodwin L."/>
            <person name="Pitluck S."/>
            <person name="Kyrpides N."/>
            <person name="Mavromatis K."/>
            <person name="Ivanova N."/>
            <person name="Ovchinnikova G."/>
            <person name="Sims D."/>
            <person name="Meincke L."/>
            <person name="Brettin T."/>
            <person name="Detter J.C."/>
            <person name="Han C."/>
            <person name="Larimer F."/>
            <person name="Land M."/>
            <person name="Hauser L."/>
            <person name="Markowitz V."/>
            <person name="Cheng J.-F."/>
            <person name="Hugenholtz P."/>
            <person name="Woyke T."/>
            <person name="Wu D."/>
            <person name="Klenk H.-P."/>
            <person name="Eisen J.A."/>
        </authorList>
    </citation>
    <scope>NUCLEOTIDE SEQUENCE [LARGE SCALE GENOMIC DNA]</scope>
    <source>
        <strain evidence="10">ATCC 700099 / DSM 44233 / CIP 104796 / JCM 9543 / NBRC 105858 / Y-104</strain>
    </source>
</reference>